<reference evidence="3 4" key="1">
    <citation type="submission" date="2019-02" db="EMBL/GenBank/DDBJ databases">
        <title>Deep-cultivation of Planctomycetes and their phenomic and genomic characterization uncovers novel biology.</title>
        <authorList>
            <person name="Wiegand S."/>
            <person name="Jogler M."/>
            <person name="Boedeker C."/>
            <person name="Pinto D."/>
            <person name="Vollmers J."/>
            <person name="Rivas-Marin E."/>
            <person name="Kohn T."/>
            <person name="Peeters S.H."/>
            <person name="Heuer A."/>
            <person name="Rast P."/>
            <person name="Oberbeckmann S."/>
            <person name="Bunk B."/>
            <person name="Jeske O."/>
            <person name="Meyerdierks A."/>
            <person name="Storesund J.E."/>
            <person name="Kallscheuer N."/>
            <person name="Luecker S."/>
            <person name="Lage O.M."/>
            <person name="Pohl T."/>
            <person name="Merkel B.J."/>
            <person name="Hornburger P."/>
            <person name="Mueller R.-W."/>
            <person name="Bruemmer F."/>
            <person name="Labrenz M."/>
            <person name="Spormann A.M."/>
            <person name="Op den Camp H."/>
            <person name="Overmann J."/>
            <person name="Amann R."/>
            <person name="Jetten M.S.M."/>
            <person name="Mascher T."/>
            <person name="Medema M.H."/>
            <person name="Devos D.P."/>
            <person name="Kaster A.-K."/>
            <person name="Ovreas L."/>
            <person name="Rohde M."/>
            <person name="Galperin M.Y."/>
            <person name="Jogler C."/>
        </authorList>
    </citation>
    <scope>NUCLEOTIDE SEQUENCE [LARGE SCALE GENOMIC DNA]</scope>
    <source>
        <strain evidence="3 4">Mal4</strain>
    </source>
</reference>
<keyword evidence="2" id="KW-1133">Transmembrane helix</keyword>
<dbReference type="Proteomes" id="UP000320496">
    <property type="component" value="Chromosome"/>
</dbReference>
<keyword evidence="2" id="KW-0472">Membrane</keyword>
<keyword evidence="1" id="KW-0175">Coiled coil</keyword>
<protein>
    <submittedName>
        <fullName evidence="3">Uncharacterized protein</fullName>
    </submittedName>
</protein>
<dbReference type="EMBL" id="CP036275">
    <property type="protein sequence ID" value="QDU36286.1"/>
    <property type="molecule type" value="Genomic_DNA"/>
</dbReference>
<feature type="transmembrane region" description="Helical" evidence="2">
    <location>
        <begin position="12"/>
        <end position="37"/>
    </location>
</feature>
<dbReference type="PROSITE" id="PS51257">
    <property type="entry name" value="PROKAR_LIPOPROTEIN"/>
    <property type="match status" value="1"/>
</dbReference>
<dbReference type="OrthoDB" id="213128at2"/>
<evidence type="ECO:0000256" key="2">
    <source>
        <dbReference type="SAM" id="Phobius"/>
    </source>
</evidence>
<gene>
    <name evidence="3" type="ORF">Mal4_05700</name>
</gene>
<evidence type="ECO:0000313" key="4">
    <source>
        <dbReference type="Proteomes" id="UP000320496"/>
    </source>
</evidence>
<sequence>MARRRSDDGEAVSLFPFLSILACLIGVLTLMITALALGQMDREQTNDVVSRYDEFTELEASNELDRNELENLKRLLAEAEELRKQLAAALDEAETLESEQQEMLGRSDSASEYAKMLAESNRLRKRLAELGPEAENLDKLIAELEEEIRKRNAGPEEAVVQIRPGGSGVDIDPTFVECTATGLAVHESDEPLRILRGDIAKEEGEFRKLLERVSAKPKGQIVFLIRPDAVGTYNTARNVARSHYGPNGYCRNGKLPVPTQGDIDLSIFRR</sequence>
<proteinExistence type="predicted"/>
<name>A0A517Z1C4_9PLAN</name>
<keyword evidence="4" id="KW-1185">Reference proteome</keyword>
<accession>A0A517Z1C4</accession>
<dbReference type="KEGG" id="mri:Mal4_05700"/>
<organism evidence="3 4">
    <name type="scientific">Maioricimonas rarisocia</name>
    <dbReference type="NCBI Taxonomy" id="2528026"/>
    <lineage>
        <taxon>Bacteria</taxon>
        <taxon>Pseudomonadati</taxon>
        <taxon>Planctomycetota</taxon>
        <taxon>Planctomycetia</taxon>
        <taxon>Planctomycetales</taxon>
        <taxon>Planctomycetaceae</taxon>
        <taxon>Maioricimonas</taxon>
    </lineage>
</organism>
<dbReference type="AlphaFoldDB" id="A0A517Z1C4"/>
<keyword evidence="2" id="KW-0812">Transmembrane</keyword>
<evidence type="ECO:0000313" key="3">
    <source>
        <dbReference type="EMBL" id="QDU36286.1"/>
    </source>
</evidence>
<feature type="coiled-coil region" evidence="1">
    <location>
        <begin position="55"/>
        <end position="154"/>
    </location>
</feature>
<evidence type="ECO:0000256" key="1">
    <source>
        <dbReference type="SAM" id="Coils"/>
    </source>
</evidence>
<dbReference type="RefSeq" id="WP_145366967.1">
    <property type="nucleotide sequence ID" value="NZ_CP036275.1"/>
</dbReference>